<dbReference type="SUPFAM" id="SSF48264">
    <property type="entry name" value="Cytochrome P450"/>
    <property type="match status" value="1"/>
</dbReference>
<reference evidence="9" key="1">
    <citation type="submission" date="2021-06" db="EMBL/GenBank/DDBJ databases">
        <authorList>
            <consortium name="DOE Joint Genome Institute"/>
            <person name="Mondo S.J."/>
            <person name="Amses K.R."/>
            <person name="Simmons D.R."/>
            <person name="Longcore J.E."/>
            <person name="Seto K."/>
            <person name="Alves G.H."/>
            <person name="Bonds A.E."/>
            <person name="Quandt C.A."/>
            <person name="Davis W.J."/>
            <person name="Chang Y."/>
            <person name="Letcher P.M."/>
            <person name="Powell M.J."/>
            <person name="Kuo A."/>
            <person name="Labutti K."/>
            <person name="Pangilinan J."/>
            <person name="Andreopoulos W."/>
            <person name="Tritt A."/>
            <person name="Riley R."/>
            <person name="Hundley H."/>
            <person name="Johnson J."/>
            <person name="Lipzen A."/>
            <person name="Barry K."/>
            <person name="Berbee M.L."/>
            <person name="Buchler N.E."/>
            <person name="Grigoriev I.V."/>
            <person name="Spatafora J.W."/>
            <person name="Stajich J.E."/>
            <person name="James T.Y."/>
        </authorList>
    </citation>
    <scope>NUCLEOTIDE SEQUENCE</scope>
    <source>
        <strain evidence="9">AG</strain>
    </source>
</reference>
<keyword evidence="10" id="KW-1185">Reference proteome</keyword>
<keyword evidence="4 8" id="KW-0560">Oxidoreductase</keyword>
<sequence length="536" mass="60988">MTTITASATQYIDSIIQKLSGNENVEKLIEKLTAKENRSTILGSAAVLLTAYYVLINQLELNRPKGFRNIPKLNNRKNVISLFRNDPFVDRYNANLKALLEDQGIGRARMAGNDIIFLATPEYSRVLLNNNDMFLKDTTETSPKYTLVRKFFGGINLVFSNGDVWKRHRAVANPAFHRSWDTKLFGHCANEMSEQMDKDMANEGSVEIHSMFQRLTLDALGLAAFGFDFQSLRNPKGRYVTVYNDLMKGALNGLYFLFPYLDRFPIGQRYKMHQKLKEFDELLYDIIKTKKAEIESQNITANSDLLTMMIKAAESEGTVAKLTDQELRDNLSIFFLAGHDTTANSLACTLYYLALHPEYQDRAREEALAAIGDDGTVPTSEQIKHLPFIDNCIKESLRLCPSVAQLPGRVMADDYHLTNGYLLPKGSRVILSIYSMHHNKKYWGDDVETFRPERFDESANGGKKVDPYLWVPFSFGSRSCIGQQFSMIEQRVVLTMLLQRYVFKLPADSPHREKLQFGRGGLLHPANLRLEVVDRA</sequence>
<dbReference type="GO" id="GO:0016705">
    <property type="term" value="F:oxidoreductase activity, acting on paired donors, with incorporation or reduction of molecular oxygen"/>
    <property type="evidence" value="ECO:0007669"/>
    <property type="project" value="InterPro"/>
</dbReference>
<evidence type="ECO:0000256" key="7">
    <source>
        <dbReference type="PIRSR" id="PIRSR602401-1"/>
    </source>
</evidence>
<dbReference type="AlphaFoldDB" id="A0AAD5E1Y8"/>
<evidence type="ECO:0000256" key="6">
    <source>
        <dbReference type="ARBA" id="ARBA00023033"/>
    </source>
</evidence>
<dbReference type="GeneID" id="75917475"/>
<comment type="cofactor">
    <cofactor evidence="7">
        <name>heme</name>
        <dbReference type="ChEBI" id="CHEBI:30413"/>
    </cofactor>
</comment>
<dbReference type="PANTHER" id="PTHR24291:SF50">
    <property type="entry name" value="BIFUNCTIONAL ALBAFLAVENONE MONOOXYGENASE_TERPENE SYNTHASE"/>
    <property type="match status" value="1"/>
</dbReference>
<dbReference type="InterPro" id="IPR050196">
    <property type="entry name" value="Cytochrome_P450_Monoox"/>
</dbReference>
<dbReference type="PROSITE" id="PS00086">
    <property type="entry name" value="CYTOCHROME_P450"/>
    <property type="match status" value="1"/>
</dbReference>
<dbReference type="Pfam" id="PF00067">
    <property type="entry name" value="p450"/>
    <property type="match status" value="1"/>
</dbReference>
<dbReference type="PANTHER" id="PTHR24291">
    <property type="entry name" value="CYTOCHROME P450 FAMILY 4"/>
    <property type="match status" value="1"/>
</dbReference>
<dbReference type="InterPro" id="IPR001128">
    <property type="entry name" value="Cyt_P450"/>
</dbReference>
<organism evidence="9 10">
    <name type="scientific">Umbelopsis ramanniana AG</name>
    <dbReference type="NCBI Taxonomy" id="1314678"/>
    <lineage>
        <taxon>Eukaryota</taxon>
        <taxon>Fungi</taxon>
        <taxon>Fungi incertae sedis</taxon>
        <taxon>Mucoromycota</taxon>
        <taxon>Mucoromycotina</taxon>
        <taxon>Umbelopsidomycetes</taxon>
        <taxon>Umbelopsidales</taxon>
        <taxon>Umbelopsidaceae</taxon>
        <taxon>Umbelopsis</taxon>
    </lineage>
</organism>
<keyword evidence="6 8" id="KW-0503">Monooxygenase</keyword>
<evidence type="ECO:0000256" key="8">
    <source>
        <dbReference type="RuleBase" id="RU000461"/>
    </source>
</evidence>
<comment type="similarity">
    <text evidence="1 8">Belongs to the cytochrome P450 family.</text>
</comment>
<dbReference type="InterPro" id="IPR002401">
    <property type="entry name" value="Cyt_P450_E_grp-I"/>
</dbReference>
<dbReference type="Proteomes" id="UP001206595">
    <property type="component" value="Unassembled WGS sequence"/>
</dbReference>
<dbReference type="GO" id="GO:0004497">
    <property type="term" value="F:monooxygenase activity"/>
    <property type="evidence" value="ECO:0007669"/>
    <property type="project" value="UniProtKB-KW"/>
</dbReference>
<evidence type="ECO:0000256" key="4">
    <source>
        <dbReference type="ARBA" id="ARBA00023002"/>
    </source>
</evidence>
<keyword evidence="3 7" id="KW-0479">Metal-binding</keyword>
<evidence type="ECO:0000256" key="1">
    <source>
        <dbReference type="ARBA" id="ARBA00010617"/>
    </source>
</evidence>
<gene>
    <name evidence="9" type="ORF">K450DRAFT_260227</name>
</gene>
<keyword evidence="2 7" id="KW-0349">Heme</keyword>
<reference evidence="9" key="2">
    <citation type="journal article" date="2022" name="Proc. Natl. Acad. Sci. U.S.A.">
        <title>Diploid-dominant life cycles characterize the early evolution of Fungi.</title>
        <authorList>
            <person name="Amses K.R."/>
            <person name="Simmons D.R."/>
            <person name="Longcore J.E."/>
            <person name="Mondo S.J."/>
            <person name="Seto K."/>
            <person name="Jeronimo G.H."/>
            <person name="Bonds A.E."/>
            <person name="Quandt C.A."/>
            <person name="Davis W.J."/>
            <person name="Chang Y."/>
            <person name="Federici B.A."/>
            <person name="Kuo A."/>
            <person name="LaButti K."/>
            <person name="Pangilinan J."/>
            <person name="Andreopoulos W."/>
            <person name="Tritt A."/>
            <person name="Riley R."/>
            <person name="Hundley H."/>
            <person name="Johnson J."/>
            <person name="Lipzen A."/>
            <person name="Barry K."/>
            <person name="Lang B.F."/>
            <person name="Cuomo C.A."/>
            <person name="Buchler N.E."/>
            <person name="Grigoriev I.V."/>
            <person name="Spatafora J.W."/>
            <person name="Stajich J.E."/>
            <person name="James T.Y."/>
        </authorList>
    </citation>
    <scope>NUCLEOTIDE SEQUENCE</scope>
    <source>
        <strain evidence="9">AG</strain>
    </source>
</reference>
<evidence type="ECO:0000256" key="3">
    <source>
        <dbReference type="ARBA" id="ARBA00022723"/>
    </source>
</evidence>
<dbReference type="GO" id="GO:0005506">
    <property type="term" value="F:iron ion binding"/>
    <property type="evidence" value="ECO:0007669"/>
    <property type="project" value="InterPro"/>
</dbReference>
<dbReference type="GO" id="GO:0020037">
    <property type="term" value="F:heme binding"/>
    <property type="evidence" value="ECO:0007669"/>
    <property type="project" value="InterPro"/>
</dbReference>
<dbReference type="Gene3D" id="1.10.630.10">
    <property type="entry name" value="Cytochrome P450"/>
    <property type="match status" value="1"/>
</dbReference>
<protein>
    <recommendedName>
        <fullName evidence="11">Cytochrome P450</fullName>
    </recommendedName>
</protein>
<proteinExistence type="inferred from homology"/>
<accession>A0AAD5E1Y8</accession>
<evidence type="ECO:0000313" key="9">
    <source>
        <dbReference type="EMBL" id="KAI8575738.1"/>
    </source>
</evidence>
<comment type="caution">
    <text evidence="9">The sequence shown here is derived from an EMBL/GenBank/DDBJ whole genome shotgun (WGS) entry which is preliminary data.</text>
</comment>
<name>A0AAD5E1Y8_UMBRA</name>
<evidence type="ECO:0000256" key="2">
    <source>
        <dbReference type="ARBA" id="ARBA00022617"/>
    </source>
</evidence>
<dbReference type="RefSeq" id="XP_051440742.1">
    <property type="nucleotide sequence ID" value="XM_051592132.1"/>
</dbReference>
<dbReference type="PRINTS" id="PR00463">
    <property type="entry name" value="EP450I"/>
</dbReference>
<dbReference type="InterPro" id="IPR017972">
    <property type="entry name" value="Cyt_P450_CS"/>
</dbReference>
<evidence type="ECO:0000256" key="5">
    <source>
        <dbReference type="ARBA" id="ARBA00023004"/>
    </source>
</evidence>
<feature type="binding site" description="axial binding residue" evidence="7">
    <location>
        <position position="480"/>
    </location>
    <ligand>
        <name>heme</name>
        <dbReference type="ChEBI" id="CHEBI:30413"/>
    </ligand>
    <ligandPart>
        <name>Fe</name>
        <dbReference type="ChEBI" id="CHEBI:18248"/>
    </ligandPart>
</feature>
<evidence type="ECO:0008006" key="11">
    <source>
        <dbReference type="Google" id="ProtNLM"/>
    </source>
</evidence>
<evidence type="ECO:0000313" key="10">
    <source>
        <dbReference type="Proteomes" id="UP001206595"/>
    </source>
</evidence>
<dbReference type="InterPro" id="IPR036396">
    <property type="entry name" value="Cyt_P450_sf"/>
</dbReference>
<dbReference type="PRINTS" id="PR00385">
    <property type="entry name" value="P450"/>
</dbReference>
<dbReference type="EMBL" id="MU620971">
    <property type="protein sequence ID" value="KAI8575738.1"/>
    <property type="molecule type" value="Genomic_DNA"/>
</dbReference>
<keyword evidence="5 7" id="KW-0408">Iron</keyword>